<feature type="repeat" description="ANK" evidence="3">
    <location>
        <begin position="866"/>
        <end position="898"/>
    </location>
</feature>
<evidence type="ECO:0000256" key="1">
    <source>
        <dbReference type="ARBA" id="ARBA00022737"/>
    </source>
</evidence>
<keyword evidence="2 3" id="KW-0040">ANK repeat</keyword>
<dbReference type="PROSITE" id="PS50297">
    <property type="entry name" value="ANK_REP_REGION"/>
    <property type="match status" value="8"/>
</dbReference>
<feature type="repeat" description="ANK" evidence="3">
    <location>
        <begin position="899"/>
        <end position="931"/>
    </location>
</feature>
<feature type="repeat" description="ANK" evidence="3">
    <location>
        <begin position="221"/>
        <end position="253"/>
    </location>
</feature>
<dbReference type="SMART" id="SM00248">
    <property type="entry name" value="ANK"/>
    <property type="match status" value="15"/>
</dbReference>
<proteinExistence type="predicted"/>
<feature type="repeat" description="ANK" evidence="3">
    <location>
        <begin position="358"/>
        <end position="390"/>
    </location>
</feature>
<dbReference type="Pfam" id="PF13637">
    <property type="entry name" value="Ank_4"/>
    <property type="match status" value="1"/>
</dbReference>
<dbReference type="PANTHER" id="PTHR24173:SF74">
    <property type="entry name" value="ANKYRIN REPEAT DOMAIN-CONTAINING PROTEIN 16"/>
    <property type="match status" value="1"/>
</dbReference>
<reference evidence="5" key="1">
    <citation type="submission" date="2014-11" db="EMBL/GenBank/DDBJ databases">
        <title>Molecular phylogeny of cliff fern family Woodsiaceae with morphological implications.</title>
        <authorList>
            <person name="Shao Y.-Z."/>
            <person name="Wei R."/>
            <person name="Zhang X.-C."/>
        </authorList>
    </citation>
    <scope>NUCLEOTIDE SEQUENCE</scope>
</reference>
<dbReference type="PROSITE" id="PS50088">
    <property type="entry name" value="ANK_REPEAT"/>
    <property type="match status" value="10"/>
</dbReference>
<dbReference type="PhylomeDB" id="A0A0K6SAT4"/>
<keyword evidence="1" id="KW-0677">Repeat</keyword>
<dbReference type="PANTHER" id="PTHR24173">
    <property type="entry name" value="ANKYRIN REPEAT CONTAINING"/>
    <property type="match status" value="1"/>
</dbReference>
<evidence type="ECO:0000256" key="2">
    <source>
        <dbReference type="ARBA" id="ARBA00023043"/>
    </source>
</evidence>
<dbReference type="AlphaFoldDB" id="A0A0K6SAT4"/>
<organism evidence="5">
    <name type="scientific">Chromera velia CCMP2878</name>
    <dbReference type="NCBI Taxonomy" id="1169474"/>
    <lineage>
        <taxon>Eukaryota</taxon>
        <taxon>Sar</taxon>
        <taxon>Alveolata</taxon>
        <taxon>Colpodellida</taxon>
        <taxon>Chromeraceae</taxon>
        <taxon>Chromera</taxon>
    </lineage>
</organism>
<dbReference type="InterPro" id="IPR002110">
    <property type="entry name" value="Ankyrin_rpt"/>
</dbReference>
<gene>
    <name evidence="5" type="ORF">Cvel_12025.t1.CR1</name>
</gene>
<name>A0A0K6SAT4_9ALVE</name>
<feature type="repeat" description="ANK" evidence="3">
    <location>
        <begin position="121"/>
        <end position="153"/>
    </location>
</feature>
<dbReference type="VEuPathDB" id="CryptoDB:Cvel_12025"/>
<dbReference type="SUPFAM" id="SSF48403">
    <property type="entry name" value="Ankyrin repeat"/>
    <property type="match status" value="2"/>
</dbReference>
<feature type="region of interest" description="Disordered" evidence="4">
    <location>
        <begin position="620"/>
        <end position="640"/>
    </location>
</feature>
<feature type="repeat" description="ANK" evidence="3">
    <location>
        <begin position="322"/>
        <end position="354"/>
    </location>
</feature>
<protein>
    <submittedName>
        <fullName evidence="5">Uncharacterized protein</fullName>
    </submittedName>
</protein>
<dbReference type="EMBL" id="CDMZ01005702">
    <property type="protein sequence ID" value="CUC10786.1"/>
    <property type="molecule type" value="Genomic_DNA"/>
</dbReference>
<feature type="repeat" description="ANK" evidence="3">
    <location>
        <begin position="965"/>
        <end position="997"/>
    </location>
</feature>
<dbReference type="InterPro" id="IPR036770">
    <property type="entry name" value="Ankyrin_rpt-contain_sf"/>
</dbReference>
<dbReference type="Pfam" id="PF12796">
    <property type="entry name" value="Ank_2"/>
    <property type="match status" value="5"/>
</dbReference>
<feature type="repeat" description="ANK" evidence="3">
    <location>
        <begin position="999"/>
        <end position="1035"/>
    </location>
</feature>
<evidence type="ECO:0000313" key="5">
    <source>
        <dbReference type="EMBL" id="CUC10786.1"/>
    </source>
</evidence>
<accession>A0A0K6SAT4</accession>
<feature type="repeat" description="ANK" evidence="3">
    <location>
        <begin position="154"/>
        <end position="186"/>
    </location>
</feature>
<dbReference type="Gene3D" id="1.25.40.20">
    <property type="entry name" value="Ankyrin repeat-containing domain"/>
    <property type="match status" value="5"/>
</dbReference>
<feature type="repeat" description="ANK" evidence="3">
    <location>
        <begin position="932"/>
        <end position="964"/>
    </location>
</feature>
<sequence>MQPHYLMLHPSSLTFSPESFPPVVLSPALIRSGTTGVSPHPVVLQAETGSGGGLGRALGNGFKFIDLIQSTETDEEEEEPKSTEEDGGRTKLMVASESGDAEKVKMLLADQDVCVDGQDIKGRTALSLAAEEGHAAVVRLLVEARANVDLQDKKGWTPFNRACMENRTDVVQLLLDAKANPNIKSNNGWTPLLELSQHGHTDLVRQVIEELNTNVNIQGTAGGTALMVASSKRHGAIVRLLLDANSDTSLQYNGDTALINASSRGHADIVCLLLDAQKGKGETDPKERGKALMKACGNGRAKVVQMPIHQSPEFCFSEVDRDNSTVLMLAVKKGDVEIVELLLSFSAAKIALDTPDAKGFTPLMQAAARGHTRLADLLIGRGADLELEDGHGRTALIVAEEAGNLQVAERLRSAGKGKGKREDSWSVEMKAEWAELRSLIDIGAVAFWPLHFLKSLLRNDNRLPYRQKIAKTAETLGTVCDPFSAQTMAPEPPHPVGAPFKLVAVSYPWLSREHPDPEGFRLRSVVEQLDQYWWAQEGSLVSAYVFWDFLSLYQHPPGSKRTSEQDALFKAGLSKMDVIYSSPHTHVIRSTDVPSANPTPYSDRGWCYFEAAVTTFKPPGQVASDEKEKAHRQNKGVQTEENAIRIPATPEVFDAEIDTKKFTNGKSDADPVKALYRSFLQRSAHKLRVFADGSWASSEKERRQMDASTALRLAEIVEFVSADTSLSTRLQPQVLDLQGSVFDGAVREWKISLSAEEQKEALELGQALERLLSSFGKLGSVRFLNVHCFDFSRGRVDEFHQKLKETYMGGLQRGLRALFPQEGPCACPLEVNLPLLAAAGVTEVIARILNGSAAVDVDVKDPLDRSRMTALLLASRNGHVDVVRLLIAAKADVEARSNFGESALMVASQNGHADIVGVLLQSGADVEVKDQNGDSCLIRASSRGHADVVHLLLEANANVDVQGLHGETALGNACSHCNVEIVRLLLQAKANVDIQNTSWGTTALMTACQKLGTQQGAEIVRLLIDAGANVDIEAKDRWTPVAWASMHNRTDIVQLLTNASAANLKEGEKSTGFGALHLQLKNQIQQLPVADASTAPNGKPE</sequence>
<evidence type="ECO:0000256" key="4">
    <source>
        <dbReference type="SAM" id="MobiDB-lite"/>
    </source>
</evidence>
<evidence type="ECO:0000256" key="3">
    <source>
        <dbReference type="PROSITE-ProRule" id="PRU00023"/>
    </source>
</evidence>
<dbReference type="PRINTS" id="PR01415">
    <property type="entry name" value="ANKYRIN"/>
</dbReference>